<feature type="compositionally biased region" description="Basic and acidic residues" evidence="7">
    <location>
        <begin position="103"/>
        <end position="123"/>
    </location>
</feature>
<feature type="domain" description="C2H2-type" evidence="8">
    <location>
        <begin position="378"/>
        <end position="405"/>
    </location>
</feature>
<dbReference type="SMART" id="SM00355">
    <property type="entry name" value="ZnF_C2H2"/>
    <property type="match status" value="4"/>
</dbReference>
<keyword evidence="5" id="KW-0539">Nucleus</keyword>
<sequence>SVRADTVPCSRWLSHTCLFTGKSKVKVPVGLVPSQASLPGLRTAAFLLCPHVLERQQAPFCFYSLNQRKTQNSTPRQDILAEKTPRGATRVCAVSRISRPSPRGKDWKCHETGEPPKQRDRKWQQAAGVHKTGESPVRICEYRETKDDPKPGSKLVPSQRDATRNRNPNWGSDILKQNPVLTSNQKIYKIYGYDRLLWQSIVLTPFVRSQTGPESNVWPHDYNNVPHSHNNIRMGTDVHEWDPFGKAFGEDVSLNVCRTHVTEKTYASDPCGITFQDSSIHEAQRQSCMAEANHENKQDEKSFAHPANSDSRKETKPGGGKYKCQECRKSYLYQSSLVRHMEIHTGEKPYKCQTCGKAFKYSLHLNKHLQKHIIKKPYKCGRCGETFNEFSKLTEHRRVHIVEKPYKCEECGKAFISSHRFKNHLKTHS</sequence>
<organism evidence="9 10">
    <name type="scientific">Felis catus</name>
    <name type="common">Cat</name>
    <name type="synonym">Felis silvestris catus</name>
    <dbReference type="NCBI Taxonomy" id="9685"/>
    <lineage>
        <taxon>Eukaryota</taxon>
        <taxon>Metazoa</taxon>
        <taxon>Chordata</taxon>
        <taxon>Craniata</taxon>
        <taxon>Vertebrata</taxon>
        <taxon>Euteleostomi</taxon>
        <taxon>Mammalia</taxon>
        <taxon>Eutheria</taxon>
        <taxon>Laurasiatheria</taxon>
        <taxon>Carnivora</taxon>
        <taxon>Feliformia</taxon>
        <taxon>Felidae</taxon>
        <taxon>Felinae</taxon>
        <taxon>Felis</taxon>
    </lineage>
</organism>
<dbReference type="InterPro" id="IPR036236">
    <property type="entry name" value="Znf_C2H2_sf"/>
</dbReference>
<reference evidence="9" key="2">
    <citation type="submission" date="2025-08" db="UniProtKB">
        <authorList>
            <consortium name="Ensembl"/>
        </authorList>
    </citation>
    <scope>IDENTIFICATION</scope>
    <source>
        <strain evidence="9">breed Abyssinian</strain>
    </source>
</reference>
<evidence type="ECO:0000256" key="6">
    <source>
        <dbReference type="PROSITE-ProRule" id="PRU00042"/>
    </source>
</evidence>
<dbReference type="SUPFAM" id="SSF57667">
    <property type="entry name" value="beta-beta-alpha zinc fingers"/>
    <property type="match status" value="2"/>
</dbReference>
<keyword evidence="1" id="KW-0479">Metal-binding</keyword>
<keyword evidence="3 6" id="KW-0863">Zinc-finger</keyword>
<dbReference type="Ensembl" id="ENSFCTT00005040032.1">
    <property type="protein sequence ID" value="ENSFCTP00005028227.1"/>
    <property type="gene ID" value="ENSFCTG00005014067.1"/>
</dbReference>
<feature type="region of interest" description="Disordered" evidence="7">
    <location>
        <begin position="286"/>
        <end position="321"/>
    </location>
</feature>
<accession>A0ABI7Y0Q6</accession>
<evidence type="ECO:0000256" key="4">
    <source>
        <dbReference type="ARBA" id="ARBA00022833"/>
    </source>
</evidence>
<feature type="compositionally biased region" description="Basic and acidic residues" evidence="7">
    <location>
        <begin position="292"/>
        <end position="303"/>
    </location>
</feature>
<keyword evidence="10" id="KW-1185">Reference proteome</keyword>
<protein>
    <recommendedName>
        <fullName evidence="8">C2H2-type domain-containing protein</fullName>
    </recommendedName>
</protein>
<reference evidence="9 10" key="1">
    <citation type="submission" date="2021-02" db="EMBL/GenBank/DDBJ databases">
        <title>Safari Cat Assemblies.</title>
        <authorList>
            <person name="Bredemeyer K.R."/>
            <person name="Murphy W.J."/>
        </authorList>
    </citation>
    <scope>NUCLEOTIDE SEQUENCE [LARGE SCALE GENOMIC DNA]</scope>
</reference>
<evidence type="ECO:0000259" key="8">
    <source>
        <dbReference type="PROSITE" id="PS50157"/>
    </source>
</evidence>
<dbReference type="GeneTree" id="ENSGT00950000182890"/>
<name>A0ABI7Y0Q6_FELCA</name>
<dbReference type="Proteomes" id="UP000823872">
    <property type="component" value="Chromosome E2"/>
</dbReference>
<evidence type="ECO:0000256" key="1">
    <source>
        <dbReference type="ARBA" id="ARBA00022723"/>
    </source>
</evidence>
<reference evidence="9" key="3">
    <citation type="submission" date="2025-09" db="UniProtKB">
        <authorList>
            <consortium name="Ensembl"/>
        </authorList>
    </citation>
    <scope>IDENTIFICATION</scope>
    <source>
        <strain evidence="9">breed Abyssinian</strain>
    </source>
</reference>
<feature type="domain" description="C2H2-type" evidence="8">
    <location>
        <begin position="350"/>
        <end position="377"/>
    </location>
</feature>
<dbReference type="Pfam" id="PF00096">
    <property type="entry name" value="zf-C2H2"/>
    <property type="match status" value="4"/>
</dbReference>
<evidence type="ECO:0000256" key="3">
    <source>
        <dbReference type="ARBA" id="ARBA00022771"/>
    </source>
</evidence>
<proteinExistence type="predicted"/>
<evidence type="ECO:0000256" key="5">
    <source>
        <dbReference type="ARBA" id="ARBA00023242"/>
    </source>
</evidence>
<dbReference type="PANTHER" id="PTHR24377">
    <property type="entry name" value="IP01015P-RELATED"/>
    <property type="match status" value="1"/>
</dbReference>
<evidence type="ECO:0000256" key="7">
    <source>
        <dbReference type="SAM" id="MobiDB-lite"/>
    </source>
</evidence>
<evidence type="ECO:0000256" key="2">
    <source>
        <dbReference type="ARBA" id="ARBA00022737"/>
    </source>
</evidence>
<dbReference type="PROSITE" id="PS00028">
    <property type="entry name" value="ZINC_FINGER_C2H2_1"/>
    <property type="match status" value="4"/>
</dbReference>
<keyword evidence="2" id="KW-0677">Repeat</keyword>
<dbReference type="InterPro" id="IPR050826">
    <property type="entry name" value="Krueppel_C2H2_ZnFinger"/>
</dbReference>
<keyword evidence="4" id="KW-0862">Zinc</keyword>
<dbReference type="PROSITE" id="PS50157">
    <property type="entry name" value="ZINC_FINGER_C2H2_2"/>
    <property type="match status" value="4"/>
</dbReference>
<dbReference type="InterPro" id="IPR013087">
    <property type="entry name" value="Znf_C2H2_type"/>
</dbReference>
<dbReference type="Gene3D" id="3.30.160.60">
    <property type="entry name" value="Classic Zinc Finger"/>
    <property type="match status" value="4"/>
</dbReference>
<feature type="domain" description="C2H2-type" evidence="8">
    <location>
        <begin position="322"/>
        <end position="349"/>
    </location>
</feature>
<feature type="compositionally biased region" description="Basic and acidic residues" evidence="7">
    <location>
        <begin position="140"/>
        <end position="151"/>
    </location>
</feature>
<evidence type="ECO:0000313" key="9">
    <source>
        <dbReference type="Ensembl" id="ENSFCTP00005028227.1"/>
    </source>
</evidence>
<feature type="domain" description="C2H2-type" evidence="8">
    <location>
        <begin position="406"/>
        <end position="429"/>
    </location>
</feature>
<gene>
    <name evidence="9" type="primary">ZNF114</name>
</gene>
<feature type="region of interest" description="Disordered" evidence="7">
    <location>
        <begin position="98"/>
        <end position="172"/>
    </location>
</feature>
<evidence type="ECO:0000313" key="10">
    <source>
        <dbReference type="Proteomes" id="UP000823872"/>
    </source>
</evidence>